<dbReference type="InterPro" id="IPR018640">
    <property type="entry name" value="DUF2063"/>
</dbReference>
<dbReference type="Proteomes" id="UP001386437">
    <property type="component" value="Unassembled WGS sequence"/>
</dbReference>
<reference evidence="2 3" key="1">
    <citation type="journal article" date="2022" name="Arch. Microbiol.">
        <title>Paraburkholderia bengalensis sp. nov. isolated from roots of Oryza sativa, IR64.</title>
        <authorList>
            <person name="Nag P."/>
            <person name="Mondal N."/>
            <person name="Sarkar J."/>
            <person name="Das S."/>
        </authorList>
    </citation>
    <scope>NUCLEOTIDE SEQUENCE [LARGE SCALE GENOMIC DNA]</scope>
    <source>
        <strain evidence="2 3">IR64_4_BI</strain>
    </source>
</reference>
<organism evidence="2 3">
    <name type="scientific">Paraburkholderia bengalensis</name>
    <dbReference type="NCBI Taxonomy" id="2747562"/>
    <lineage>
        <taxon>Bacteria</taxon>
        <taxon>Pseudomonadati</taxon>
        <taxon>Pseudomonadota</taxon>
        <taxon>Betaproteobacteria</taxon>
        <taxon>Burkholderiales</taxon>
        <taxon>Burkholderiaceae</taxon>
        <taxon>Paraburkholderia</taxon>
    </lineage>
</organism>
<evidence type="ECO:0000313" key="3">
    <source>
        <dbReference type="Proteomes" id="UP001386437"/>
    </source>
</evidence>
<comment type="caution">
    <text evidence="2">The sequence shown here is derived from an EMBL/GenBank/DDBJ whole genome shotgun (WGS) entry which is preliminary data.</text>
</comment>
<dbReference type="Gene3D" id="1.10.150.690">
    <property type="entry name" value="DUF2063"/>
    <property type="match status" value="1"/>
</dbReference>
<proteinExistence type="predicted"/>
<evidence type="ECO:0000259" key="1">
    <source>
        <dbReference type="Pfam" id="PF09836"/>
    </source>
</evidence>
<sequence length="261" mass="28554">MLLDGCRPLSPCSAERTFAQGLLDPLAFLPPDVCAGAGSSSMSRYNVYRNNVTVSLIEALASVYPAIQRITGTDFFRAMARFHVRASPPTSPLLFNYGQDFPAFIEAYEFARELPWLADVARIERAWLDAYHAADFPTISADMLAALEPERLGELCFEPHPATRIIRSRFPAVSIFAMNRREEPVPHFSSGDSEDALVTRPGHEVLVSHLPAGGATFLAHLIEGETLCQAIDAAFSEFTSFDLQANLAGMLSAGVFTAINR</sequence>
<name>A0ABU8J082_9BURK</name>
<gene>
    <name evidence="2" type="ORF">H3V53_28960</name>
</gene>
<accession>A0ABU8J082</accession>
<evidence type="ECO:0000313" key="2">
    <source>
        <dbReference type="EMBL" id="MEI6001070.1"/>
    </source>
</evidence>
<dbReference type="InterPro" id="IPR044922">
    <property type="entry name" value="DUF2063_N_sf"/>
</dbReference>
<dbReference type="Pfam" id="PF09836">
    <property type="entry name" value="DUF2063"/>
    <property type="match status" value="1"/>
</dbReference>
<keyword evidence="3" id="KW-1185">Reference proteome</keyword>
<protein>
    <submittedName>
        <fullName evidence="2">DNA-binding domain-containing protein</fullName>
    </submittedName>
</protein>
<dbReference type="EMBL" id="JACFYJ010000064">
    <property type="protein sequence ID" value="MEI6001070.1"/>
    <property type="molecule type" value="Genomic_DNA"/>
</dbReference>
<keyword evidence="2" id="KW-0238">DNA-binding</keyword>
<dbReference type="GO" id="GO:0003677">
    <property type="term" value="F:DNA binding"/>
    <property type="evidence" value="ECO:0007669"/>
    <property type="project" value="UniProtKB-KW"/>
</dbReference>
<dbReference type="RefSeq" id="WP_336600891.1">
    <property type="nucleotide sequence ID" value="NZ_JACFYJ010000064.1"/>
</dbReference>
<feature type="domain" description="Putative DNA-binding" evidence="1">
    <location>
        <begin position="16"/>
        <end position="105"/>
    </location>
</feature>